<proteinExistence type="inferred from homology"/>
<comment type="similarity">
    <text evidence="1">Belongs to the short-chain dehydrogenases/reductases (SDR) family.</text>
</comment>
<gene>
    <name evidence="3" type="primary">ydaD</name>
    <name evidence="3" type="ORF">PL9214290010</name>
</gene>
<dbReference type="FunFam" id="3.40.50.720:FF:000084">
    <property type="entry name" value="Short-chain dehydrogenase reductase"/>
    <property type="match status" value="1"/>
</dbReference>
<dbReference type="PRINTS" id="PR00080">
    <property type="entry name" value="SDRFAMILY"/>
</dbReference>
<dbReference type="PRINTS" id="PR00081">
    <property type="entry name" value="GDHRDH"/>
</dbReference>
<dbReference type="PANTHER" id="PTHR48107:SF16">
    <property type="entry name" value="NADPH-DEPENDENT ALDEHYDE REDUCTASE 1, CHLOROPLASTIC"/>
    <property type="match status" value="1"/>
</dbReference>
<dbReference type="PROSITE" id="PS00061">
    <property type="entry name" value="ADH_SHORT"/>
    <property type="match status" value="1"/>
</dbReference>
<evidence type="ECO:0000313" key="4">
    <source>
        <dbReference type="Proteomes" id="UP000184315"/>
    </source>
</evidence>
<dbReference type="EC" id="1.-.-.-" evidence="3"/>
<dbReference type="InterPro" id="IPR020904">
    <property type="entry name" value="Sc_DH/Rdtase_CS"/>
</dbReference>
<evidence type="ECO:0000256" key="2">
    <source>
        <dbReference type="ARBA" id="ARBA00023002"/>
    </source>
</evidence>
<dbReference type="InterPro" id="IPR036291">
    <property type="entry name" value="NAD(P)-bd_dom_sf"/>
</dbReference>
<organism evidence="3 4">
    <name type="scientific">Planktothrix tepida PCC 9214</name>
    <dbReference type="NCBI Taxonomy" id="671072"/>
    <lineage>
        <taxon>Bacteria</taxon>
        <taxon>Bacillati</taxon>
        <taxon>Cyanobacteriota</taxon>
        <taxon>Cyanophyceae</taxon>
        <taxon>Oscillatoriophycideae</taxon>
        <taxon>Oscillatoriales</taxon>
        <taxon>Microcoleaceae</taxon>
        <taxon>Planktothrix</taxon>
    </lineage>
</organism>
<dbReference type="InterPro" id="IPR002347">
    <property type="entry name" value="SDR_fam"/>
</dbReference>
<keyword evidence="2 3" id="KW-0560">Oxidoreductase</keyword>
<accession>A0A1J1LEU3</accession>
<sequence length="319" mass="35100">MKIENLFRMKECSLIEVKYIDKHKSRGLVMQTDKHHFTPAEIPAQKLDYPASQEDMIPQPQTDLSEYKPAGKLQGKVALITGGDSGIGRAIAIAYAMEGADVAIIYHHNEQDAEVTCQEVQKQGRKCLQIKADVRDFASCEQAVQETVQKLGKLNILVNNAAYQMAQSNLEDLSLEQFRETMETNVFGYFYMVKASLNHLKEADTIINTGSISGQIGRDILVDYATSKGAVHAFTKSLAANLSSRNIRVNAVVPGAVWTPSIPASLPIEEVSEFDKTSLMRRAAQPEEIAPAYVFLASSDSSFMTGSLVEVTGGKLTHR</sequence>
<evidence type="ECO:0000256" key="1">
    <source>
        <dbReference type="ARBA" id="ARBA00006484"/>
    </source>
</evidence>
<dbReference type="PANTHER" id="PTHR48107">
    <property type="entry name" value="NADPH-DEPENDENT ALDEHYDE REDUCTASE-LIKE PROTEIN, CHLOROPLASTIC-RELATED"/>
    <property type="match status" value="1"/>
</dbReference>
<dbReference type="EMBL" id="CZDF01000132">
    <property type="protein sequence ID" value="CUR30420.1"/>
    <property type="molecule type" value="Genomic_DNA"/>
</dbReference>
<dbReference type="Proteomes" id="UP000184315">
    <property type="component" value="Unassembled WGS sequence"/>
</dbReference>
<dbReference type="STRING" id="671072.PL9214290010"/>
<reference evidence="4" key="1">
    <citation type="submission" date="2015-10" db="EMBL/GenBank/DDBJ databases">
        <authorList>
            <person name="Regsiter A."/>
            <person name="william w."/>
        </authorList>
    </citation>
    <scope>NUCLEOTIDE SEQUENCE [LARGE SCALE GENOMIC DNA]</scope>
</reference>
<dbReference type="SUPFAM" id="SSF51735">
    <property type="entry name" value="NAD(P)-binding Rossmann-fold domains"/>
    <property type="match status" value="1"/>
</dbReference>
<name>A0A1J1LEU3_9CYAN</name>
<keyword evidence="4" id="KW-1185">Reference proteome</keyword>
<evidence type="ECO:0000313" key="3">
    <source>
        <dbReference type="EMBL" id="CUR30420.1"/>
    </source>
</evidence>
<dbReference type="Gene3D" id="3.40.50.720">
    <property type="entry name" value="NAD(P)-binding Rossmann-like Domain"/>
    <property type="match status" value="1"/>
</dbReference>
<dbReference type="GO" id="GO:0016614">
    <property type="term" value="F:oxidoreductase activity, acting on CH-OH group of donors"/>
    <property type="evidence" value="ECO:0007669"/>
    <property type="project" value="UniProtKB-ARBA"/>
</dbReference>
<dbReference type="Pfam" id="PF13561">
    <property type="entry name" value="adh_short_C2"/>
    <property type="match status" value="1"/>
</dbReference>
<dbReference type="AlphaFoldDB" id="A0A1J1LEU3"/>
<protein>
    <submittedName>
        <fullName evidence="3">General stress protein 39</fullName>
        <ecNumber evidence="3">1.-.-.-</ecNumber>
    </submittedName>
</protein>